<accession>A0AAV5W6E0</accession>
<evidence type="ECO:0008006" key="3">
    <source>
        <dbReference type="Google" id="ProtNLM"/>
    </source>
</evidence>
<dbReference type="AlphaFoldDB" id="A0AAV5W6E0"/>
<protein>
    <recommendedName>
        <fullName evidence="3">Tumor necrosis factor alpha-induced protein 8-like protein</fullName>
    </recommendedName>
</protein>
<dbReference type="PANTHER" id="PTHR12757:SF1">
    <property type="entry name" value="PROTEIN SALIVARY GLANDS MARRED"/>
    <property type="match status" value="1"/>
</dbReference>
<dbReference type="InterPro" id="IPR008477">
    <property type="entry name" value="TNFAIP8-like"/>
</dbReference>
<comment type="caution">
    <text evidence="1">The sequence shown here is derived from an EMBL/GenBank/DDBJ whole genome shotgun (WGS) entry which is preliminary data.</text>
</comment>
<name>A0AAV5W6E0_9BILA</name>
<dbReference type="Pfam" id="PF05527">
    <property type="entry name" value="TNFAIP8"/>
    <property type="match status" value="1"/>
</dbReference>
<evidence type="ECO:0000313" key="2">
    <source>
        <dbReference type="Proteomes" id="UP001432322"/>
    </source>
</evidence>
<reference evidence="1" key="1">
    <citation type="submission" date="2023-10" db="EMBL/GenBank/DDBJ databases">
        <title>Genome assembly of Pristionchus species.</title>
        <authorList>
            <person name="Yoshida K."/>
            <person name="Sommer R.J."/>
        </authorList>
    </citation>
    <scope>NUCLEOTIDE SEQUENCE</scope>
    <source>
        <strain evidence="1">RS5133</strain>
    </source>
</reference>
<feature type="non-terminal residue" evidence="1">
    <location>
        <position position="1"/>
    </location>
</feature>
<organism evidence="1 2">
    <name type="scientific">Pristionchus fissidentatus</name>
    <dbReference type="NCBI Taxonomy" id="1538716"/>
    <lineage>
        <taxon>Eukaryota</taxon>
        <taxon>Metazoa</taxon>
        <taxon>Ecdysozoa</taxon>
        <taxon>Nematoda</taxon>
        <taxon>Chromadorea</taxon>
        <taxon>Rhabditida</taxon>
        <taxon>Rhabditina</taxon>
        <taxon>Diplogasteromorpha</taxon>
        <taxon>Diplogasteroidea</taxon>
        <taxon>Neodiplogasteridae</taxon>
        <taxon>Pristionchus</taxon>
    </lineage>
</organism>
<gene>
    <name evidence="1" type="ORF">PFISCL1PPCAC_18826</name>
</gene>
<dbReference type="Gene3D" id="1.20.1440.160">
    <property type="entry name" value="Tumor necrosis factor alpha-induced protein 8-like"/>
    <property type="match status" value="1"/>
</dbReference>
<keyword evidence="2" id="KW-1185">Reference proteome</keyword>
<dbReference type="EMBL" id="BTSY01000005">
    <property type="protein sequence ID" value="GMT27529.1"/>
    <property type="molecule type" value="Genomic_DNA"/>
</dbReference>
<dbReference type="Proteomes" id="UP001432322">
    <property type="component" value="Unassembled WGS sequence"/>
</dbReference>
<evidence type="ECO:0000313" key="1">
    <source>
        <dbReference type="EMBL" id="GMT27529.1"/>
    </source>
</evidence>
<dbReference type="GO" id="GO:0005737">
    <property type="term" value="C:cytoplasm"/>
    <property type="evidence" value="ECO:0007669"/>
    <property type="project" value="TreeGrafter"/>
</dbReference>
<proteinExistence type="predicted"/>
<dbReference type="GO" id="GO:0042981">
    <property type="term" value="P:regulation of apoptotic process"/>
    <property type="evidence" value="ECO:0007669"/>
    <property type="project" value="InterPro"/>
</dbReference>
<dbReference type="InterPro" id="IPR038355">
    <property type="entry name" value="TNFAIP8_sf"/>
</dbReference>
<dbReference type="PANTHER" id="PTHR12757">
    <property type="entry name" value="TUMOR NECROSIS FACTOR INDUCED PROTEIN"/>
    <property type="match status" value="1"/>
</dbReference>
<sequence length="202" mass="22362">HSDDSIMTASGDAHGIEEGPASMSSLAVRMQKKLAGKLASNKRLSKKVLPDRASALFESLHALLRDCMEKEQADKMAKYALKLALKVGVLSSNGLLDGEKEQERLVKIKNHCHALSLAVCSFATVSYSYERDFLLPLCSSLRDELAPIVDYQLSDKSSARLAYFFDTLCTPAVMDELFRPSHDTLMKRFAADIDALIESQYL</sequence>